<gene>
    <name evidence="2" type="ordered locus">Rxyl_2206</name>
</gene>
<dbReference type="AlphaFoldDB" id="Q1ATX9"/>
<dbReference type="Gene3D" id="3.50.50.60">
    <property type="entry name" value="FAD/NAD(P)-binding domain"/>
    <property type="match status" value="1"/>
</dbReference>
<name>Q1ATX9_RUBXD</name>
<dbReference type="EMBL" id="CP000386">
    <property type="protein sequence ID" value="ABG05149.1"/>
    <property type="molecule type" value="Genomic_DNA"/>
</dbReference>
<dbReference type="PANTHER" id="PTHR43734:SF7">
    <property type="entry name" value="4,4'-DIAPONEUROSPORENE OXYGENASE"/>
    <property type="match status" value="1"/>
</dbReference>
<evidence type="ECO:0000313" key="2">
    <source>
        <dbReference type="EMBL" id="ABG05149.1"/>
    </source>
</evidence>
<dbReference type="Pfam" id="PF13450">
    <property type="entry name" value="NAD_binding_8"/>
    <property type="match status" value="1"/>
</dbReference>
<dbReference type="STRING" id="266117.Rxyl_2206"/>
<dbReference type="RefSeq" id="WP_011565163.1">
    <property type="nucleotide sequence ID" value="NC_008148.1"/>
</dbReference>
<dbReference type="OrthoDB" id="9774675at2"/>
<keyword evidence="1" id="KW-0560">Oxidoreductase</keyword>
<dbReference type="PANTHER" id="PTHR43734">
    <property type="entry name" value="PHYTOENE DESATURASE"/>
    <property type="match status" value="1"/>
</dbReference>
<dbReference type="Proteomes" id="UP000006637">
    <property type="component" value="Chromosome"/>
</dbReference>
<dbReference type="InterPro" id="IPR036188">
    <property type="entry name" value="FAD/NAD-bd_sf"/>
</dbReference>
<reference evidence="2 3" key="1">
    <citation type="submission" date="2006-06" db="EMBL/GenBank/DDBJ databases">
        <title>Complete sequence of Rubrobacter xylanophilus DSM 9941.</title>
        <authorList>
            <consortium name="US DOE Joint Genome Institute"/>
            <person name="Copeland A."/>
            <person name="Lucas S."/>
            <person name="Lapidus A."/>
            <person name="Barry K."/>
            <person name="Detter J.C."/>
            <person name="Glavina del Rio T."/>
            <person name="Hammon N."/>
            <person name="Israni S."/>
            <person name="Dalin E."/>
            <person name="Tice H."/>
            <person name="Pitluck S."/>
            <person name="Munk A.C."/>
            <person name="Brettin T."/>
            <person name="Bruce D."/>
            <person name="Han C."/>
            <person name="Tapia R."/>
            <person name="Gilna P."/>
            <person name="Schmutz J."/>
            <person name="Larimer F."/>
            <person name="Land M."/>
            <person name="Hauser L."/>
            <person name="Kyrpides N."/>
            <person name="Lykidis A."/>
            <person name="da Costa M.S."/>
            <person name="Rainey F.A."/>
            <person name="Empadinhas N."/>
            <person name="Jolivet E."/>
            <person name="Battista J.R."/>
            <person name="Richardson P."/>
        </authorList>
    </citation>
    <scope>NUCLEOTIDE SEQUENCE [LARGE SCALE GENOMIC DNA]</scope>
    <source>
        <strain evidence="3">DSM 9941 / NBRC 16129 / PRD-1</strain>
    </source>
</reference>
<dbReference type="eggNOG" id="COG1233">
    <property type="taxonomic scope" value="Bacteria"/>
</dbReference>
<organism evidence="2 3">
    <name type="scientific">Rubrobacter xylanophilus (strain DSM 9941 / JCM 11954 / NBRC 16129 / PRD-1)</name>
    <dbReference type="NCBI Taxonomy" id="266117"/>
    <lineage>
        <taxon>Bacteria</taxon>
        <taxon>Bacillati</taxon>
        <taxon>Actinomycetota</taxon>
        <taxon>Rubrobacteria</taxon>
        <taxon>Rubrobacterales</taxon>
        <taxon>Rubrobacteraceae</taxon>
        <taxon>Rubrobacter</taxon>
    </lineage>
</organism>
<dbReference type="SUPFAM" id="SSF51905">
    <property type="entry name" value="FAD/NAD(P)-binding domain"/>
    <property type="match status" value="1"/>
</dbReference>
<protein>
    <submittedName>
        <fullName evidence="2">FAD dependent oxidoreductase</fullName>
    </submittedName>
</protein>
<sequence>MSRVAVVGGGIGGLAAAALLARAGHEVVLLEATESPGGKSRRISLLGQRIDTGPSLLTFPRVWEEFLRRYDALGGAPGEAREIAGLDLLRLPELGRYHLRGEEVALPVPEGHPWHPAWRRFAGANAELGRAVERLLVSDPLDAGALPALARLLRAYGPAGRLTAAGYLGRLRWLPEGLREVLAIHSLNAGVPPRRVPALYASLPAIVAEEGARVPEGGVYELVLALERLARRAGVEILTREPALGVGPGGVIGAGGTYPAEVVVGAVDAGRLERLAGGEDAPGPRSCSGVALYAVLEEEVPLPPHSVVLPDDPASLYEALEKAREPRQTMAFVNYYRPGEVYPNQRPTAALLLTAPADGRRRDPDDPFVRREVKRVSEAVGLGRPLTQLAAALEVLDPEYFALWGGPGGALYGKARPFWRTGPLHRPGYSERGRPWLWRVGASVHPGGGIPAVLGGAMISTARLLRKLREKGEP</sequence>
<accession>Q1ATX9</accession>
<evidence type="ECO:0000313" key="3">
    <source>
        <dbReference type="Proteomes" id="UP000006637"/>
    </source>
</evidence>
<dbReference type="HOGENOM" id="CLU_600939_0_0_11"/>
<evidence type="ECO:0000256" key="1">
    <source>
        <dbReference type="ARBA" id="ARBA00023002"/>
    </source>
</evidence>
<dbReference type="GO" id="GO:0016491">
    <property type="term" value="F:oxidoreductase activity"/>
    <property type="evidence" value="ECO:0007669"/>
    <property type="project" value="UniProtKB-KW"/>
</dbReference>
<dbReference type="KEGG" id="rxy:Rxyl_2206"/>
<keyword evidence="3" id="KW-1185">Reference proteome</keyword>
<proteinExistence type="predicted"/>